<accession>A0A1J5PM03</accession>
<protein>
    <submittedName>
        <fullName evidence="1">Uncharacterized protein</fullName>
    </submittedName>
</protein>
<proteinExistence type="predicted"/>
<dbReference type="EMBL" id="MLJW01003377">
    <property type="protein sequence ID" value="OIQ72194.1"/>
    <property type="molecule type" value="Genomic_DNA"/>
</dbReference>
<reference evidence="1" key="1">
    <citation type="submission" date="2016-10" db="EMBL/GenBank/DDBJ databases">
        <title>Sequence of Gallionella enrichment culture.</title>
        <authorList>
            <person name="Poehlein A."/>
            <person name="Muehling M."/>
            <person name="Daniel R."/>
        </authorList>
    </citation>
    <scope>NUCLEOTIDE SEQUENCE</scope>
</reference>
<organism evidence="1">
    <name type="scientific">mine drainage metagenome</name>
    <dbReference type="NCBI Taxonomy" id="410659"/>
    <lineage>
        <taxon>unclassified sequences</taxon>
        <taxon>metagenomes</taxon>
        <taxon>ecological metagenomes</taxon>
    </lineage>
</organism>
<dbReference type="AlphaFoldDB" id="A0A1J5PM03"/>
<sequence>MHALARQGIQINGQCGSEGFPLTGTHFRNFAVVQRHAAEQLHIKMTHLHDAFGAFTHDGKSLWQQRIKWLTLIYPLFEFISFGTQGLVREFFKIRLQCIDFGDRVPVFFEQAVIATTENFSEEVGGHGYGVRSISHSWQTHYTLLFTI</sequence>
<evidence type="ECO:0000313" key="1">
    <source>
        <dbReference type="EMBL" id="OIQ72194.1"/>
    </source>
</evidence>
<name>A0A1J5PM03_9ZZZZ</name>
<comment type="caution">
    <text evidence="1">The sequence shown here is derived from an EMBL/GenBank/DDBJ whole genome shotgun (WGS) entry which is preliminary data.</text>
</comment>
<gene>
    <name evidence="1" type="ORF">GALL_461830</name>
</gene>